<dbReference type="Pfam" id="PF17384">
    <property type="entry name" value="DUF150_C"/>
    <property type="match status" value="1"/>
</dbReference>
<accession>A0A382CMK4</accession>
<gene>
    <name evidence="2" type="ORF">METZ01_LOCUS180210</name>
</gene>
<name>A0A382CMK4_9ZZZZ</name>
<evidence type="ECO:0000259" key="1">
    <source>
        <dbReference type="Pfam" id="PF17384"/>
    </source>
</evidence>
<dbReference type="InterPro" id="IPR036847">
    <property type="entry name" value="RimP_C_sf"/>
</dbReference>
<dbReference type="SUPFAM" id="SSF74942">
    <property type="entry name" value="YhbC-like, C-terminal domain"/>
    <property type="match status" value="1"/>
</dbReference>
<feature type="non-terminal residue" evidence="2">
    <location>
        <position position="1"/>
    </location>
</feature>
<protein>
    <recommendedName>
        <fullName evidence="1">Ribosome maturation factor RimP C-terminal domain-containing protein</fullName>
    </recommendedName>
</protein>
<dbReference type="CDD" id="cd01734">
    <property type="entry name" value="YlxS_C"/>
    <property type="match status" value="1"/>
</dbReference>
<evidence type="ECO:0000313" key="2">
    <source>
        <dbReference type="EMBL" id="SVB27356.1"/>
    </source>
</evidence>
<dbReference type="InterPro" id="IPR028998">
    <property type="entry name" value="RimP_C"/>
</dbReference>
<organism evidence="2">
    <name type="scientific">marine metagenome</name>
    <dbReference type="NCBI Taxonomy" id="408172"/>
    <lineage>
        <taxon>unclassified sequences</taxon>
        <taxon>metagenomes</taxon>
        <taxon>ecological metagenomes</taxon>
    </lineage>
</organism>
<dbReference type="Gene3D" id="2.30.30.180">
    <property type="entry name" value="Ribosome maturation factor RimP, C-terminal domain"/>
    <property type="match status" value="1"/>
</dbReference>
<dbReference type="EMBL" id="UINC01035247">
    <property type="protein sequence ID" value="SVB27356.1"/>
    <property type="molecule type" value="Genomic_DNA"/>
</dbReference>
<dbReference type="AlphaFoldDB" id="A0A382CMK4"/>
<proteinExistence type="predicted"/>
<reference evidence="2" key="1">
    <citation type="submission" date="2018-05" db="EMBL/GenBank/DDBJ databases">
        <authorList>
            <person name="Lanie J.A."/>
            <person name="Ng W.-L."/>
            <person name="Kazmierczak K.M."/>
            <person name="Andrzejewski T.M."/>
            <person name="Davidsen T.M."/>
            <person name="Wayne K.J."/>
            <person name="Tettelin H."/>
            <person name="Glass J.I."/>
            <person name="Rusch D."/>
            <person name="Podicherti R."/>
            <person name="Tsui H.-C.T."/>
            <person name="Winkler M.E."/>
        </authorList>
    </citation>
    <scope>NUCLEOTIDE SEQUENCE</scope>
</reference>
<sequence length="71" mass="8078">NQVRIETAEPQNGQSRFVGKLQGVDEDHVVLSVTNRNNSEKEVTIPFKKVARAELVLTDDMIRDTLKKRKS</sequence>
<feature type="domain" description="Ribosome maturation factor RimP C-terminal" evidence="1">
    <location>
        <begin position="2"/>
        <end position="58"/>
    </location>
</feature>